<evidence type="ECO:0000313" key="2">
    <source>
        <dbReference type="Proteomes" id="UP000504636"/>
    </source>
</evidence>
<organism evidence="1">
    <name type="scientific">Mytilinidion resinicola</name>
    <dbReference type="NCBI Taxonomy" id="574789"/>
    <lineage>
        <taxon>Eukaryota</taxon>
        <taxon>Fungi</taxon>
        <taxon>Dikarya</taxon>
        <taxon>Ascomycota</taxon>
        <taxon>Pezizomycotina</taxon>
        <taxon>Dothideomycetes</taxon>
        <taxon>Pleosporomycetidae</taxon>
        <taxon>Mytilinidiales</taxon>
        <taxon>Mytilinidiaceae</taxon>
        <taxon>Mytilinidion</taxon>
    </lineage>
</organism>
<proteinExistence type="predicted"/>
<name>A0A6A6Z950_9PEZI</name>
<keyword evidence="2" id="KW-1185">Reference proteome</keyword>
<dbReference type="RefSeq" id="XP_033584616.1">
    <property type="nucleotide sequence ID" value="XM_033713362.1"/>
</dbReference>
<dbReference type="GeneID" id="54454255"/>
<reference evidence="3" key="3">
    <citation type="submission" date="2025-04" db="UniProtKB">
        <authorList>
            <consortium name="RefSeq"/>
        </authorList>
    </citation>
    <scope>IDENTIFICATION</scope>
    <source>
        <strain evidence="3">CBS 304.34</strain>
    </source>
</reference>
<reference evidence="1 3" key="1">
    <citation type="journal article" date="2020" name="Stud. Mycol.">
        <title>101 Dothideomycetes genomes: a test case for predicting lifestyles and emergence of pathogens.</title>
        <authorList>
            <person name="Haridas S."/>
            <person name="Albert R."/>
            <person name="Binder M."/>
            <person name="Bloem J."/>
            <person name="Labutti K."/>
            <person name="Salamov A."/>
            <person name="Andreopoulos B."/>
            <person name="Baker S."/>
            <person name="Barry K."/>
            <person name="Bills G."/>
            <person name="Bluhm B."/>
            <person name="Cannon C."/>
            <person name="Castanera R."/>
            <person name="Culley D."/>
            <person name="Daum C."/>
            <person name="Ezra D."/>
            <person name="Gonzalez J."/>
            <person name="Henrissat B."/>
            <person name="Kuo A."/>
            <person name="Liang C."/>
            <person name="Lipzen A."/>
            <person name="Lutzoni F."/>
            <person name="Magnuson J."/>
            <person name="Mondo S."/>
            <person name="Nolan M."/>
            <person name="Ohm R."/>
            <person name="Pangilinan J."/>
            <person name="Park H.-J."/>
            <person name="Ramirez L."/>
            <person name="Alfaro M."/>
            <person name="Sun H."/>
            <person name="Tritt A."/>
            <person name="Yoshinaga Y."/>
            <person name="Zwiers L.-H."/>
            <person name="Turgeon B."/>
            <person name="Goodwin S."/>
            <person name="Spatafora J."/>
            <person name="Crous P."/>
            <person name="Grigoriev I."/>
        </authorList>
    </citation>
    <scope>NUCLEOTIDE SEQUENCE</scope>
    <source>
        <strain evidence="1 3">CBS 304.34</strain>
    </source>
</reference>
<accession>A0A6A6Z950</accession>
<reference evidence="3" key="2">
    <citation type="submission" date="2020-04" db="EMBL/GenBank/DDBJ databases">
        <authorList>
            <consortium name="NCBI Genome Project"/>
        </authorList>
    </citation>
    <scope>NUCLEOTIDE SEQUENCE</scope>
    <source>
        <strain evidence="3">CBS 304.34</strain>
    </source>
</reference>
<dbReference type="EMBL" id="MU003692">
    <property type="protein sequence ID" value="KAF2817652.1"/>
    <property type="molecule type" value="Genomic_DNA"/>
</dbReference>
<protein>
    <submittedName>
        <fullName evidence="1 3">Uncharacterized protein</fullName>
    </submittedName>
</protein>
<evidence type="ECO:0000313" key="1">
    <source>
        <dbReference type="EMBL" id="KAF2817652.1"/>
    </source>
</evidence>
<dbReference type="Proteomes" id="UP000504636">
    <property type="component" value="Unplaced"/>
</dbReference>
<sequence>MGVREPCRLRITSAQRLTRALNIPAKSADTTVFGAMHASVRRTSLAAGVALRLLQDGSPSITLHEVRDLRLEKAAYGCSLAAWDTRLRQFRAVRAAPAVLRSAGGRVRSWSTPIQVHLIQDTWRRIQACEEFIEACSIWLTVFPFIRVRRSHVTRVEFDGNHTQCNCACHRTTGRLRIRPGVPWWPGSTHVSGFMAASEQAQYDQEGCTR</sequence>
<gene>
    <name evidence="1 3" type="ORF">BDZ99DRAFT_21245</name>
</gene>
<dbReference type="AlphaFoldDB" id="A0A6A6Z950"/>
<evidence type="ECO:0000313" key="3">
    <source>
        <dbReference type="RefSeq" id="XP_033584616.1"/>
    </source>
</evidence>